<gene>
    <name evidence="1" type="ORF">BDR25DRAFT_84446</name>
</gene>
<proteinExistence type="predicted"/>
<keyword evidence="2" id="KW-1185">Reference proteome</keyword>
<sequence>MLKACFGKNSEESGTCYDTLNEFRLGKITKRDVYFAIVDQLGDDKDLNEEFSILLFEDAGQGPENFQAQRCASSSHQYRVSPESLQPDHEPQLPTLSTLEQCNAVQSTQSGLDATLSQISNPTPLNQTLYTGVGNGPKSYGSYHQPTHPQNAESNLYSSPIAPSIANSSPPAQLSAQFRNWNLYSLPVLGTQVPSLQSDYSFAHAPRIGSGIGNGSQPQSSSLGDAWSHDDPENVFARSRLDDNLAGSHHVCTPALSSLELTLQAVSPQERPTNLGHSVLRTPISVLQGRTVCELSPPSKYIQNESRIFDDTVGEHAGEKAIGVFQGPTSYELPSPTKHMPKEALIFSDTNEEHVDEESGVTIPLHSTRHASSSSLFIASSSSRRPSRTPSSGSFVHIICNRGFPTRLAVKKHHWGARVNDMLTKTGCWHKHNRPDIAWDDHPSCKLQPRARAPPKAKELKRKSEPAVPKFKASALPTMILNAQNTQSGFPTLEELPKLVAQTVSAMPTQTGFGRQEETSAYRSFGYPDRVVGVRNLDALTKAPGATSRIATPNQSYYGEAVSSLNTQFTAVGGSGTRFDLSCMSPVGQQDDVPAGQAWTQYLRPLASLRPLTPQPATTQAVEESTANQATVTAQELQGGLHSEESAGPDLAVSTSTGTSA</sequence>
<evidence type="ECO:0000313" key="2">
    <source>
        <dbReference type="Proteomes" id="UP000799755"/>
    </source>
</evidence>
<name>A0ACB6QES2_9PLEO</name>
<dbReference type="EMBL" id="MU003529">
    <property type="protein sequence ID" value="KAF2465499.1"/>
    <property type="molecule type" value="Genomic_DNA"/>
</dbReference>
<organism evidence="1 2">
    <name type="scientific">Lindgomyces ingoldianus</name>
    <dbReference type="NCBI Taxonomy" id="673940"/>
    <lineage>
        <taxon>Eukaryota</taxon>
        <taxon>Fungi</taxon>
        <taxon>Dikarya</taxon>
        <taxon>Ascomycota</taxon>
        <taxon>Pezizomycotina</taxon>
        <taxon>Dothideomycetes</taxon>
        <taxon>Pleosporomycetidae</taxon>
        <taxon>Pleosporales</taxon>
        <taxon>Lindgomycetaceae</taxon>
        <taxon>Lindgomyces</taxon>
    </lineage>
</organism>
<comment type="caution">
    <text evidence="1">The sequence shown here is derived from an EMBL/GenBank/DDBJ whole genome shotgun (WGS) entry which is preliminary data.</text>
</comment>
<evidence type="ECO:0000313" key="1">
    <source>
        <dbReference type="EMBL" id="KAF2465499.1"/>
    </source>
</evidence>
<protein>
    <submittedName>
        <fullName evidence="1">Uncharacterized protein</fullName>
    </submittedName>
</protein>
<reference evidence="1" key="1">
    <citation type="journal article" date="2020" name="Stud. Mycol.">
        <title>101 Dothideomycetes genomes: a test case for predicting lifestyles and emergence of pathogens.</title>
        <authorList>
            <person name="Haridas S."/>
            <person name="Albert R."/>
            <person name="Binder M."/>
            <person name="Bloem J."/>
            <person name="Labutti K."/>
            <person name="Salamov A."/>
            <person name="Andreopoulos B."/>
            <person name="Baker S."/>
            <person name="Barry K."/>
            <person name="Bills G."/>
            <person name="Bluhm B."/>
            <person name="Cannon C."/>
            <person name="Castanera R."/>
            <person name="Culley D."/>
            <person name="Daum C."/>
            <person name="Ezra D."/>
            <person name="Gonzalez J."/>
            <person name="Henrissat B."/>
            <person name="Kuo A."/>
            <person name="Liang C."/>
            <person name="Lipzen A."/>
            <person name="Lutzoni F."/>
            <person name="Magnuson J."/>
            <person name="Mondo S."/>
            <person name="Nolan M."/>
            <person name="Ohm R."/>
            <person name="Pangilinan J."/>
            <person name="Park H.-J."/>
            <person name="Ramirez L."/>
            <person name="Alfaro M."/>
            <person name="Sun H."/>
            <person name="Tritt A."/>
            <person name="Yoshinaga Y."/>
            <person name="Zwiers L.-H."/>
            <person name="Turgeon B."/>
            <person name="Goodwin S."/>
            <person name="Spatafora J."/>
            <person name="Crous P."/>
            <person name="Grigoriev I."/>
        </authorList>
    </citation>
    <scope>NUCLEOTIDE SEQUENCE</scope>
    <source>
        <strain evidence="1">ATCC 200398</strain>
    </source>
</reference>
<accession>A0ACB6QES2</accession>
<dbReference type="Proteomes" id="UP000799755">
    <property type="component" value="Unassembled WGS sequence"/>
</dbReference>